<keyword evidence="4" id="KW-1185">Reference proteome</keyword>
<feature type="compositionally biased region" description="Pro residues" evidence="1">
    <location>
        <begin position="112"/>
        <end position="122"/>
    </location>
</feature>
<dbReference type="Proteomes" id="UP000236745">
    <property type="component" value="Unassembled WGS sequence"/>
</dbReference>
<evidence type="ECO:0000256" key="2">
    <source>
        <dbReference type="SAM" id="SignalP"/>
    </source>
</evidence>
<feature type="chain" id="PRO_5009289067" description="DUF2946 domain-containing protein" evidence="2">
    <location>
        <begin position="29"/>
        <end position="122"/>
    </location>
</feature>
<evidence type="ECO:0000256" key="1">
    <source>
        <dbReference type="SAM" id="MobiDB-lite"/>
    </source>
</evidence>
<dbReference type="EMBL" id="FNVQ01000001">
    <property type="protein sequence ID" value="SEG06808.1"/>
    <property type="molecule type" value="Genomic_DNA"/>
</dbReference>
<keyword evidence="2" id="KW-0732">Signal</keyword>
<proteinExistence type="predicted"/>
<protein>
    <recommendedName>
        <fullName evidence="5">DUF2946 domain-containing protein</fullName>
    </recommendedName>
</protein>
<reference evidence="3 4" key="1">
    <citation type="submission" date="2016-10" db="EMBL/GenBank/DDBJ databases">
        <authorList>
            <person name="de Groot N.N."/>
        </authorList>
    </citation>
    <scope>NUCLEOTIDE SEQUENCE [LARGE SCALE GENOMIC DNA]</scope>
    <source>
        <strain evidence="3 4">DSM 22012</strain>
    </source>
</reference>
<name>A0A1H5X4W9_9GAMM</name>
<feature type="signal peptide" evidence="2">
    <location>
        <begin position="1"/>
        <end position="28"/>
    </location>
</feature>
<feature type="region of interest" description="Disordered" evidence="1">
    <location>
        <begin position="97"/>
        <end position="122"/>
    </location>
</feature>
<dbReference type="OrthoDB" id="9855797at2"/>
<evidence type="ECO:0008006" key="5">
    <source>
        <dbReference type="Google" id="ProtNLM"/>
    </source>
</evidence>
<evidence type="ECO:0000313" key="4">
    <source>
        <dbReference type="Proteomes" id="UP000236745"/>
    </source>
</evidence>
<dbReference type="AlphaFoldDB" id="A0A1H5X4W9"/>
<dbReference type="RefSeq" id="WP_104002179.1">
    <property type="nucleotide sequence ID" value="NZ_FNVQ01000001.1"/>
</dbReference>
<gene>
    <name evidence="3" type="ORF">SAMN05444390_1011265</name>
</gene>
<organism evidence="3 4">
    <name type="scientific">Marinobacterium lutimaris</name>
    <dbReference type="NCBI Taxonomy" id="568106"/>
    <lineage>
        <taxon>Bacteria</taxon>
        <taxon>Pseudomonadati</taxon>
        <taxon>Pseudomonadota</taxon>
        <taxon>Gammaproteobacteria</taxon>
        <taxon>Oceanospirillales</taxon>
        <taxon>Oceanospirillaceae</taxon>
        <taxon>Marinobacterium</taxon>
    </lineage>
</organism>
<evidence type="ECO:0000313" key="3">
    <source>
        <dbReference type="EMBL" id="SEG06808.1"/>
    </source>
</evidence>
<sequence>MRRSAVWLLLSLLLALSLMLQPALNAFAQFDHLGLAGKDSSMQISCSAGDHGCHMQAMDQQMSDCCDQASAGDCSDHCSASGFAMLSATHARIDAPALQPLQARGSPASPFVTPPEQPPRFA</sequence>
<accession>A0A1H5X4W9</accession>